<sequence>MRVFTTPFFFSIVFLLQISCTPTEEKIQGNWILQSQELLNLKSNTRKKLDPPDFKLLSIIGDTLYLDTQKCLYSFKDDELVFSWDRKICRFEVVGEPANFMALISKTYDPDGITTIYFKRHEE</sequence>
<name>A0ABT8CAK6_9BACT</name>
<dbReference type="Proteomes" id="UP001236663">
    <property type="component" value="Unassembled WGS sequence"/>
</dbReference>
<dbReference type="EMBL" id="JAUFQS010000012">
    <property type="protein sequence ID" value="MDN3688711.1"/>
    <property type="molecule type" value="Genomic_DNA"/>
</dbReference>
<protein>
    <recommendedName>
        <fullName evidence="3">Lipocalin-like domain-containing protein</fullName>
    </recommendedName>
</protein>
<comment type="caution">
    <text evidence="1">The sequence shown here is derived from an EMBL/GenBank/DDBJ whole genome shotgun (WGS) entry which is preliminary data.</text>
</comment>
<evidence type="ECO:0000313" key="1">
    <source>
        <dbReference type="EMBL" id="MDN3688711.1"/>
    </source>
</evidence>
<accession>A0ABT8CAK6</accession>
<keyword evidence="2" id="KW-1185">Reference proteome</keyword>
<dbReference type="RefSeq" id="WP_163386484.1">
    <property type="nucleotide sequence ID" value="NZ_JAUFQS010000012.1"/>
</dbReference>
<organism evidence="1 2">
    <name type="scientific">Cyclobacterium jeungdonense</name>
    <dbReference type="NCBI Taxonomy" id="708087"/>
    <lineage>
        <taxon>Bacteria</taxon>
        <taxon>Pseudomonadati</taxon>
        <taxon>Bacteroidota</taxon>
        <taxon>Cytophagia</taxon>
        <taxon>Cytophagales</taxon>
        <taxon>Cyclobacteriaceae</taxon>
        <taxon>Cyclobacterium</taxon>
    </lineage>
</organism>
<evidence type="ECO:0000313" key="2">
    <source>
        <dbReference type="Proteomes" id="UP001236663"/>
    </source>
</evidence>
<reference evidence="2" key="1">
    <citation type="journal article" date="2019" name="Int. J. Syst. Evol. Microbiol.">
        <title>The Global Catalogue of Microorganisms (GCM) 10K type strain sequencing project: providing services to taxonomists for standard genome sequencing and annotation.</title>
        <authorList>
            <consortium name="The Broad Institute Genomics Platform"/>
            <consortium name="The Broad Institute Genome Sequencing Center for Infectious Disease"/>
            <person name="Wu L."/>
            <person name="Ma J."/>
        </authorList>
    </citation>
    <scope>NUCLEOTIDE SEQUENCE [LARGE SCALE GENOMIC DNA]</scope>
    <source>
        <strain evidence="2">CECT 7706</strain>
    </source>
</reference>
<gene>
    <name evidence="1" type="ORF">QWZ15_12785</name>
</gene>
<proteinExistence type="predicted"/>
<evidence type="ECO:0008006" key="3">
    <source>
        <dbReference type="Google" id="ProtNLM"/>
    </source>
</evidence>